<gene>
    <name evidence="1" type="ORF">HW554_05770</name>
</gene>
<accession>A0A7Y7U4H8</accession>
<keyword evidence="2" id="KW-1185">Reference proteome</keyword>
<reference evidence="1 2" key="1">
    <citation type="submission" date="2020-05" db="EMBL/GenBank/DDBJ databases">
        <title>Hymenobacter terrestris sp. nov. and Hymenobacter lapidiphilus sp. nov., isolated from regoliths in Antarctica.</title>
        <authorList>
            <person name="Sedlacek I."/>
            <person name="Pantucek R."/>
            <person name="Zeman M."/>
            <person name="Holochova P."/>
            <person name="Kralova S."/>
            <person name="Stankova E."/>
            <person name="Sedo O."/>
            <person name="Micenkova L."/>
            <person name="Svec P."/>
            <person name="Gupta V."/>
            <person name="Sood U."/>
            <person name="Korpole U.S."/>
            <person name="Lal R."/>
        </authorList>
    </citation>
    <scope>NUCLEOTIDE SEQUENCE [LARGE SCALE GENOMIC DNA]</scope>
    <source>
        <strain evidence="1 2">P5342</strain>
    </source>
</reference>
<proteinExistence type="predicted"/>
<name>A0A7Y7U4H8_9BACT</name>
<sequence>MLRHLLLLLLLLPYLGGIGAGLVGRPEPAGPTAAHPYVHNEACQHKNYLRLDCFDTCNGNQSAVEAQTERTTPAQLLASAKSIDLHCLPEVPCLQAAQFRQLVGYQRAAAPAIIVGNRPIPEQPPRRG</sequence>
<dbReference type="AlphaFoldDB" id="A0A7Y7U4H8"/>
<dbReference type="Proteomes" id="UP000565521">
    <property type="component" value="Unassembled WGS sequence"/>
</dbReference>
<organism evidence="1 2">
    <name type="scientific">Hymenobacter lapidiphilus</name>
    <dbReference type="NCBI Taxonomy" id="2608003"/>
    <lineage>
        <taxon>Bacteria</taxon>
        <taxon>Pseudomonadati</taxon>
        <taxon>Bacteroidota</taxon>
        <taxon>Cytophagia</taxon>
        <taxon>Cytophagales</taxon>
        <taxon>Hymenobacteraceae</taxon>
        <taxon>Hymenobacter</taxon>
    </lineage>
</organism>
<dbReference type="EMBL" id="JABKAU010000008">
    <property type="protein sequence ID" value="NVO30706.1"/>
    <property type="molecule type" value="Genomic_DNA"/>
</dbReference>
<comment type="caution">
    <text evidence="1">The sequence shown here is derived from an EMBL/GenBank/DDBJ whole genome shotgun (WGS) entry which is preliminary data.</text>
</comment>
<dbReference type="RefSeq" id="WP_176907636.1">
    <property type="nucleotide sequence ID" value="NZ_JABKAU010000008.1"/>
</dbReference>
<protein>
    <submittedName>
        <fullName evidence="1">Uncharacterized protein</fullName>
    </submittedName>
</protein>
<evidence type="ECO:0000313" key="1">
    <source>
        <dbReference type="EMBL" id="NVO30706.1"/>
    </source>
</evidence>
<evidence type="ECO:0000313" key="2">
    <source>
        <dbReference type="Proteomes" id="UP000565521"/>
    </source>
</evidence>